<dbReference type="AlphaFoldDB" id="A0A1A8YME9"/>
<sequence length="120" mass="13741">MPSPFWKLANAMLCTGINEPKSVKRQLKKKKKKKKKNTTSSNVSLFTRFVALRVFFLKSGTKRRKLGKVSQNSAKSAKTAQRAVQYANETITHAGRSVLIFAFSSKWKTQTRYTEQNRIK</sequence>
<protein>
    <submittedName>
        <fullName evidence="1">Uncharacterized protein</fullName>
    </submittedName>
</protein>
<accession>A0A1A8YME9</accession>
<dbReference type="Proteomes" id="UP000078550">
    <property type="component" value="Unassembled WGS sequence"/>
</dbReference>
<dbReference type="EMBL" id="FLRE01000041">
    <property type="protein sequence ID" value="SBT32713.1"/>
    <property type="molecule type" value="Genomic_DNA"/>
</dbReference>
<reference evidence="2" key="1">
    <citation type="submission" date="2016-05" db="EMBL/GenBank/DDBJ databases">
        <authorList>
            <person name="Naeem Raeece"/>
        </authorList>
    </citation>
    <scope>NUCLEOTIDE SEQUENCE [LARGE SCALE GENOMIC DNA]</scope>
</reference>
<gene>
    <name evidence="1" type="ORF">POVWA2_011090</name>
</gene>
<evidence type="ECO:0000313" key="2">
    <source>
        <dbReference type="Proteomes" id="UP000078550"/>
    </source>
</evidence>
<organism evidence="1 2">
    <name type="scientific">Plasmodium ovale wallikeri</name>
    <dbReference type="NCBI Taxonomy" id="864142"/>
    <lineage>
        <taxon>Eukaryota</taxon>
        <taxon>Sar</taxon>
        <taxon>Alveolata</taxon>
        <taxon>Apicomplexa</taxon>
        <taxon>Aconoidasida</taxon>
        <taxon>Haemosporida</taxon>
        <taxon>Plasmodiidae</taxon>
        <taxon>Plasmodium</taxon>
        <taxon>Plasmodium (Plasmodium)</taxon>
    </lineage>
</organism>
<proteinExistence type="predicted"/>
<name>A0A1A8YME9_PLAOA</name>
<evidence type="ECO:0000313" key="1">
    <source>
        <dbReference type="EMBL" id="SBT32713.1"/>
    </source>
</evidence>